<feature type="transmembrane region" description="Helical" evidence="5">
    <location>
        <begin position="12"/>
        <end position="31"/>
    </location>
</feature>
<comment type="similarity">
    <text evidence="3">Belongs to the methyl-accepting chemotaxis (MCP) protein family.</text>
</comment>
<name>A0A1W0D2H8_9NEIS</name>
<dbReference type="Pfam" id="PF12729">
    <property type="entry name" value="4HB_MCP_1"/>
    <property type="match status" value="1"/>
</dbReference>
<dbReference type="GO" id="GO:0007165">
    <property type="term" value="P:signal transduction"/>
    <property type="evidence" value="ECO:0007669"/>
    <property type="project" value="UniProtKB-KW"/>
</dbReference>
<evidence type="ECO:0000256" key="3">
    <source>
        <dbReference type="ARBA" id="ARBA00029447"/>
    </source>
</evidence>
<dbReference type="CDD" id="cd11386">
    <property type="entry name" value="MCP_signal"/>
    <property type="match status" value="1"/>
</dbReference>
<dbReference type="InterPro" id="IPR047347">
    <property type="entry name" value="YvaQ-like_sensor"/>
</dbReference>
<dbReference type="GO" id="GO:0006935">
    <property type="term" value="P:chemotaxis"/>
    <property type="evidence" value="ECO:0007669"/>
    <property type="project" value="InterPro"/>
</dbReference>
<dbReference type="CDD" id="cd19411">
    <property type="entry name" value="MCP2201-like_sensor"/>
    <property type="match status" value="1"/>
</dbReference>
<accession>A0A1W0D2H8</accession>
<dbReference type="PROSITE" id="PS50885">
    <property type="entry name" value="HAMP"/>
    <property type="match status" value="1"/>
</dbReference>
<dbReference type="GO" id="GO:0016020">
    <property type="term" value="C:membrane"/>
    <property type="evidence" value="ECO:0007669"/>
    <property type="project" value="UniProtKB-SubCell"/>
</dbReference>
<keyword evidence="5" id="KW-0812">Transmembrane</keyword>
<comment type="subcellular location">
    <subcellularLocation>
        <location evidence="1">Membrane</location>
    </subcellularLocation>
</comment>
<dbReference type="PANTHER" id="PTHR32089">
    <property type="entry name" value="METHYL-ACCEPTING CHEMOTAXIS PROTEIN MCPB"/>
    <property type="match status" value="1"/>
</dbReference>
<dbReference type="SUPFAM" id="SSF58104">
    <property type="entry name" value="Methyl-accepting chemotaxis protein (MCP) signaling domain"/>
    <property type="match status" value="1"/>
</dbReference>
<evidence type="ECO:0000259" key="7">
    <source>
        <dbReference type="PROSITE" id="PS50885"/>
    </source>
</evidence>
<dbReference type="PROSITE" id="PS50111">
    <property type="entry name" value="CHEMOTAXIS_TRANSDUC_2"/>
    <property type="match status" value="1"/>
</dbReference>
<dbReference type="PANTHER" id="PTHR32089:SF112">
    <property type="entry name" value="LYSOZYME-LIKE PROTEIN-RELATED"/>
    <property type="match status" value="1"/>
</dbReference>
<proteinExistence type="inferred from homology"/>
<dbReference type="RefSeq" id="WP_081555317.1">
    <property type="nucleotide sequence ID" value="NZ_MUKV01000009.1"/>
</dbReference>
<reference evidence="8 9" key="1">
    <citation type="submission" date="2017-02" db="EMBL/GenBank/DDBJ databases">
        <title>Chromobacterium haemolyticum H5244.</title>
        <authorList>
            <person name="Gulvik C.A."/>
        </authorList>
    </citation>
    <scope>NUCLEOTIDE SEQUENCE [LARGE SCALE GENOMIC DNA]</scope>
    <source>
        <strain evidence="8 9">H5244</strain>
    </source>
</reference>
<evidence type="ECO:0000256" key="4">
    <source>
        <dbReference type="PROSITE-ProRule" id="PRU00284"/>
    </source>
</evidence>
<dbReference type="InterPro" id="IPR004089">
    <property type="entry name" value="MCPsignal_dom"/>
</dbReference>
<dbReference type="InterPro" id="IPR024478">
    <property type="entry name" value="HlyB_4HB_MCP"/>
</dbReference>
<feature type="domain" description="Methyl-accepting transducer" evidence="6">
    <location>
        <begin position="270"/>
        <end position="520"/>
    </location>
</feature>
<protein>
    <submittedName>
        <fullName evidence="8">Methyl-accepting chemotaxis protein</fullName>
    </submittedName>
</protein>
<sequence>MLHQLTVKQKLLAGFGLLIVLIAIIVAVAIMKFNTIGDKIRDVTEDRYPKIMLANKISVTTLDVGRSIRNAIIVQTPEETETHLKKVEELRAANASNLDQMEKLLSTPKGKELFDKLKAASTHLGAQFEPLYALARANKNEEAKTFLMKTFAPANNAFLKSLKEMSDFQEDLMQKSIEASKTAQSEAMTVLLTVAVIALIAAMSIAMFIANLVTVPLKKSAQLVRNIKQGDLSGHDERIPDARDEAIAMAKDIQEMRQGLREVVASIQKNANEVSDSAHELASMSEQVAHGAQRQSEATSEAAATIEELTVSINHVADNSNEASRQAAMAGDLASRGGHAVKASVGNIESVSSSVAATSDQMKGLTQEVQKIGNIVTVIRDVADQTNLLALNAAIEAARAGEMGRGFAVVADEVRKLAERTASSAQEITQMIGSIQGSANRVVGSMEQSLSSVGTVSDGASQATDSMQEIEGSTHSIVHSIGNITSALSEQRTASLNLAQSMERVSQMAEENSATVEELATTSSQLNALAQNLQGVTARFRL</sequence>
<gene>
    <name evidence="8" type="ORF">B0T45_09495</name>
</gene>
<evidence type="ECO:0000313" key="8">
    <source>
        <dbReference type="EMBL" id="OQS41052.1"/>
    </source>
</evidence>
<evidence type="ECO:0000256" key="5">
    <source>
        <dbReference type="SAM" id="Phobius"/>
    </source>
</evidence>
<dbReference type="SMART" id="SM00283">
    <property type="entry name" value="MA"/>
    <property type="match status" value="1"/>
</dbReference>
<evidence type="ECO:0000256" key="1">
    <source>
        <dbReference type="ARBA" id="ARBA00004370"/>
    </source>
</evidence>
<organism evidence="8 9">
    <name type="scientific">Chromobacterium haemolyticum</name>
    <dbReference type="NCBI Taxonomy" id="394935"/>
    <lineage>
        <taxon>Bacteria</taxon>
        <taxon>Pseudomonadati</taxon>
        <taxon>Pseudomonadota</taxon>
        <taxon>Betaproteobacteria</taxon>
        <taxon>Neisseriales</taxon>
        <taxon>Chromobacteriaceae</taxon>
        <taxon>Chromobacterium</taxon>
    </lineage>
</organism>
<dbReference type="InterPro" id="IPR004090">
    <property type="entry name" value="Chemotax_Me-accpt_rcpt"/>
</dbReference>
<dbReference type="Gene3D" id="1.10.287.950">
    <property type="entry name" value="Methyl-accepting chemotaxis protein"/>
    <property type="match status" value="1"/>
</dbReference>
<keyword evidence="5" id="KW-0472">Membrane</keyword>
<dbReference type="Pfam" id="PF00015">
    <property type="entry name" value="MCPsignal"/>
    <property type="match status" value="1"/>
</dbReference>
<dbReference type="Proteomes" id="UP000192721">
    <property type="component" value="Unassembled WGS sequence"/>
</dbReference>
<evidence type="ECO:0000313" key="9">
    <source>
        <dbReference type="Proteomes" id="UP000192721"/>
    </source>
</evidence>
<evidence type="ECO:0000259" key="6">
    <source>
        <dbReference type="PROSITE" id="PS50111"/>
    </source>
</evidence>
<keyword evidence="2 4" id="KW-0807">Transducer</keyword>
<dbReference type="GO" id="GO:0004888">
    <property type="term" value="F:transmembrane signaling receptor activity"/>
    <property type="evidence" value="ECO:0007669"/>
    <property type="project" value="InterPro"/>
</dbReference>
<dbReference type="EMBL" id="MUKV01000009">
    <property type="protein sequence ID" value="OQS41052.1"/>
    <property type="molecule type" value="Genomic_DNA"/>
</dbReference>
<comment type="caution">
    <text evidence="8">The sequence shown here is derived from an EMBL/GenBank/DDBJ whole genome shotgun (WGS) entry which is preliminary data.</text>
</comment>
<keyword evidence="5" id="KW-1133">Transmembrane helix</keyword>
<feature type="transmembrane region" description="Helical" evidence="5">
    <location>
        <begin position="190"/>
        <end position="213"/>
    </location>
</feature>
<dbReference type="AlphaFoldDB" id="A0A1W0D2H8"/>
<dbReference type="FunFam" id="1.10.287.950:FF:000001">
    <property type="entry name" value="Methyl-accepting chemotaxis sensory transducer"/>
    <property type="match status" value="1"/>
</dbReference>
<evidence type="ECO:0000256" key="2">
    <source>
        <dbReference type="ARBA" id="ARBA00023224"/>
    </source>
</evidence>
<dbReference type="InterPro" id="IPR003660">
    <property type="entry name" value="HAMP_dom"/>
</dbReference>
<feature type="domain" description="HAMP" evidence="7">
    <location>
        <begin position="211"/>
        <end position="265"/>
    </location>
</feature>
<dbReference type="PRINTS" id="PR00260">
    <property type="entry name" value="CHEMTRNSDUCR"/>
</dbReference>